<keyword evidence="3" id="KW-1185">Reference proteome</keyword>
<feature type="chain" id="PRO_5039531813" evidence="1">
    <location>
        <begin position="29"/>
        <end position="93"/>
    </location>
</feature>
<dbReference type="AlphaFoldDB" id="A0A2N3X0A7"/>
<feature type="signal peptide" evidence="1">
    <location>
        <begin position="1"/>
        <end position="28"/>
    </location>
</feature>
<evidence type="ECO:0000313" key="2">
    <source>
        <dbReference type="EMBL" id="PKV99553.1"/>
    </source>
</evidence>
<reference evidence="2 3" key="1">
    <citation type="submission" date="2017-12" db="EMBL/GenBank/DDBJ databases">
        <title>Sequencing the genomes of 1000 Actinobacteria strains.</title>
        <authorList>
            <person name="Klenk H.-P."/>
        </authorList>
    </citation>
    <scope>NUCLEOTIDE SEQUENCE [LARGE SCALE GENOMIC DNA]</scope>
    <source>
        <strain evidence="2 3">DSM 45165</strain>
    </source>
</reference>
<evidence type="ECO:0000256" key="1">
    <source>
        <dbReference type="SAM" id="SignalP"/>
    </source>
</evidence>
<keyword evidence="1" id="KW-0732">Signal</keyword>
<dbReference type="Proteomes" id="UP000233750">
    <property type="component" value="Unassembled WGS sequence"/>
</dbReference>
<proteinExistence type="predicted"/>
<protein>
    <submittedName>
        <fullName evidence="2">Uncharacterized protein</fullName>
    </submittedName>
</protein>
<sequence>MSDAIRWARIATITAGAALTFGAMTATASATQVCPMTVPADQGIHGCGPVHQDPPAPAQPGSQAQLAQILPTVSVPADGTRAEPGPGARTPVR</sequence>
<organism evidence="2 3">
    <name type="scientific">Amycolatopsis echigonensis</name>
    <dbReference type="NCBI Taxonomy" id="2576905"/>
    <lineage>
        <taxon>Bacteria</taxon>
        <taxon>Bacillati</taxon>
        <taxon>Actinomycetota</taxon>
        <taxon>Actinomycetes</taxon>
        <taxon>Pseudonocardiales</taxon>
        <taxon>Pseudonocardiaceae</taxon>
        <taxon>Amycolatopsis</taxon>
    </lineage>
</organism>
<name>A0A2N3X0A7_9PSEU</name>
<gene>
    <name evidence="2" type="ORF">ATK30_0531</name>
</gene>
<dbReference type="RefSeq" id="WP_101434122.1">
    <property type="nucleotide sequence ID" value="NZ_PJMY01000002.1"/>
</dbReference>
<dbReference type="EMBL" id="PJMY01000002">
    <property type="protein sequence ID" value="PKV99553.1"/>
    <property type="molecule type" value="Genomic_DNA"/>
</dbReference>
<dbReference type="OrthoDB" id="9966190at2"/>
<comment type="caution">
    <text evidence="2">The sequence shown here is derived from an EMBL/GenBank/DDBJ whole genome shotgun (WGS) entry which is preliminary data.</text>
</comment>
<evidence type="ECO:0000313" key="3">
    <source>
        <dbReference type="Proteomes" id="UP000233750"/>
    </source>
</evidence>
<accession>A0A2N3X0A7</accession>